<dbReference type="Proteomes" id="UP001266305">
    <property type="component" value="Unassembled WGS sequence"/>
</dbReference>
<protein>
    <submittedName>
        <fullName evidence="1">Uncharacterized protein</fullName>
    </submittedName>
</protein>
<dbReference type="EMBL" id="JASSZA010000023">
    <property type="protein sequence ID" value="KAK2082987.1"/>
    <property type="molecule type" value="Genomic_DNA"/>
</dbReference>
<keyword evidence="2" id="KW-1185">Reference proteome</keyword>
<accession>A0ABQ9TFH4</accession>
<dbReference type="SUPFAM" id="SSF46966">
    <property type="entry name" value="Spectrin repeat"/>
    <property type="match status" value="1"/>
</dbReference>
<comment type="caution">
    <text evidence="1">The sequence shown here is derived from an EMBL/GenBank/DDBJ whole genome shotgun (WGS) entry which is preliminary data.</text>
</comment>
<gene>
    <name evidence="1" type="ORF">P7K49_038223</name>
</gene>
<proteinExistence type="predicted"/>
<evidence type="ECO:0000313" key="2">
    <source>
        <dbReference type="Proteomes" id="UP001266305"/>
    </source>
</evidence>
<evidence type="ECO:0000313" key="1">
    <source>
        <dbReference type="EMBL" id="KAK2082987.1"/>
    </source>
</evidence>
<reference evidence="1 2" key="1">
    <citation type="submission" date="2023-05" db="EMBL/GenBank/DDBJ databases">
        <title>B98-5 Cell Line De Novo Hybrid Assembly: An Optical Mapping Approach.</title>
        <authorList>
            <person name="Kananen K."/>
            <person name="Auerbach J.A."/>
            <person name="Kautto E."/>
            <person name="Blachly J.S."/>
        </authorList>
    </citation>
    <scope>NUCLEOTIDE SEQUENCE [LARGE SCALE GENOMIC DNA]</scope>
    <source>
        <strain evidence="1">B95-8</strain>
        <tissue evidence="1">Cell line</tissue>
    </source>
</reference>
<sequence length="272" mass="30536">MTKSLDVMEMALLLADHLRVINMCCQEISLLSYHVFPLISCFVYKAKSKLLRTTINNIKNRDGAKAREWSIVLDLHKPDMLESPQRLSNIKETFVHPIKHKSLPGEKKKMDAINMVKKLQNIADLYLLPTPGSEPSLGGTELLPKPKSNTEGSSAQQIAVMYCIRDFCSSASETAEKPHGSLLKSLLQGLKYQIRKPFLGLDKIPYSLNEAIMMWLALRGEVAPLRENVGHVNDLARQLTTLGIQLSPYNLSTLEDLNTRWKLLQIAISGID</sequence>
<organism evidence="1 2">
    <name type="scientific">Saguinus oedipus</name>
    <name type="common">Cotton-top tamarin</name>
    <name type="synonym">Oedipomidas oedipus</name>
    <dbReference type="NCBI Taxonomy" id="9490"/>
    <lineage>
        <taxon>Eukaryota</taxon>
        <taxon>Metazoa</taxon>
        <taxon>Chordata</taxon>
        <taxon>Craniata</taxon>
        <taxon>Vertebrata</taxon>
        <taxon>Euteleostomi</taxon>
        <taxon>Mammalia</taxon>
        <taxon>Eutheria</taxon>
        <taxon>Euarchontoglires</taxon>
        <taxon>Primates</taxon>
        <taxon>Haplorrhini</taxon>
        <taxon>Platyrrhini</taxon>
        <taxon>Cebidae</taxon>
        <taxon>Callitrichinae</taxon>
        <taxon>Saguinus</taxon>
    </lineage>
</organism>
<name>A0ABQ9TFH4_SAGOE</name>